<dbReference type="HOGENOM" id="CLU_2956993_0_0_3"/>
<gene>
    <name evidence="2" type="ordered locus">Pro_1517</name>
</gene>
<keyword evidence="3" id="KW-1185">Reference proteome</keyword>
<reference evidence="2 3" key="1">
    <citation type="journal article" date="2003" name="Proc. Natl. Acad. Sci. U.S.A.">
        <title>Genome sequence of the cyanobacterium Prochlorococcus marinus SS120, a nearly minimal oxyphototrophic genome.</title>
        <authorList>
            <person name="Dufresne A."/>
            <person name="Salanoubat M."/>
            <person name="Partensky F."/>
            <person name="Artiguenave F."/>
            <person name="Axmann I.M."/>
            <person name="Barbe V."/>
            <person name="Duprat S."/>
            <person name="Galperin M.Y."/>
            <person name="Koonin E.V."/>
            <person name="Le Gall F."/>
            <person name="Makarova K.S."/>
            <person name="Ostrowski M."/>
            <person name="Oztas S."/>
            <person name="Robert C."/>
            <person name="Rogozin I.B."/>
            <person name="Scanlan D.J."/>
            <person name="Tandeau de Marsac N."/>
            <person name="Weissenbach J."/>
            <person name="Wincker P."/>
            <person name="Wolf Y.I."/>
            <person name="Hess W.R."/>
        </authorList>
    </citation>
    <scope>NUCLEOTIDE SEQUENCE [LARGE SCALE GENOMIC DNA]</scope>
    <source>
        <strain evidence="3">SARG / CCMP1375 / SS120</strain>
    </source>
</reference>
<dbReference type="eggNOG" id="ENOG5032HN2">
    <property type="taxonomic scope" value="Bacteria"/>
</dbReference>
<keyword evidence="1" id="KW-0812">Transmembrane</keyword>
<protein>
    <submittedName>
        <fullName evidence="2">Uncharacterized protein</fullName>
    </submittedName>
</protein>
<name>Q7VAE7_PROMA</name>
<dbReference type="OrthoDB" id="542410at2"/>
<feature type="transmembrane region" description="Helical" evidence="1">
    <location>
        <begin position="15"/>
        <end position="36"/>
    </location>
</feature>
<sequence length="58" mass="6206">MSLDGLQTSIENISALQAILWCLYPMAVLVALEFLARSIDDDDDQGGGTLIPILEGAQ</sequence>
<dbReference type="Proteomes" id="UP000001420">
    <property type="component" value="Chromosome"/>
</dbReference>
<dbReference type="RefSeq" id="WP_011125667.1">
    <property type="nucleotide sequence ID" value="NC_005042.1"/>
</dbReference>
<evidence type="ECO:0000313" key="2">
    <source>
        <dbReference type="EMBL" id="AAQ00561.1"/>
    </source>
</evidence>
<accession>Q7VAE7</accession>
<evidence type="ECO:0000256" key="1">
    <source>
        <dbReference type="SAM" id="Phobius"/>
    </source>
</evidence>
<evidence type="ECO:0000313" key="3">
    <source>
        <dbReference type="Proteomes" id="UP000001420"/>
    </source>
</evidence>
<dbReference type="PATRIC" id="fig|167539.5.peg.1594"/>
<proteinExistence type="predicted"/>
<dbReference type="EMBL" id="AE017126">
    <property type="protein sequence ID" value="AAQ00561.1"/>
    <property type="molecule type" value="Genomic_DNA"/>
</dbReference>
<keyword evidence="1" id="KW-0472">Membrane</keyword>
<dbReference type="AlphaFoldDB" id="Q7VAE7"/>
<organism evidence="2 3">
    <name type="scientific">Prochlorococcus marinus (strain SARG / CCMP1375 / SS120)</name>
    <dbReference type="NCBI Taxonomy" id="167539"/>
    <lineage>
        <taxon>Bacteria</taxon>
        <taxon>Bacillati</taxon>
        <taxon>Cyanobacteriota</taxon>
        <taxon>Cyanophyceae</taxon>
        <taxon>Synechococcales</taxon>
        <taxon>Prochlorococcaceae</taxon>
        <taxon>Prochlorococcus</taxon>
    </lineage>
</organism>
<dbReference type="EnsemblBacteria" id="AAQ00561">
    <property type="protein sequence ID" value="AAQ00561"/>
    <property type="gene ID" value="Pro_1517"/>
</dbReference>
<dbReference type="KEGG" id="pma:Pro_1517"/>
<keyword evidence="1" id="KW-1133">Transmembrane helix</keyword>